<feature type="compositionally biased region" description="Basic residues" evidence="1">
    <location>
        <begin position="142"/>
        <end position="156"/>
    </location>
</feature>
<sequence>MLGVSHYPPSVENQFLHHNTQVPSNSQHGEGALQSDVEVYNQRYFFNADRSNSQVFFQQHGLQHPMRTVSNIPLGHENNNLDRLNFLEAGLTQYTSSCSINPLPFHDDSSNTNNRSSDSFQEDKIPENPQNNHQNYFQSSSKKNKRKNLLTKRSKL</sequence>
<evidence type="ECO:0000256" key="1">
    <source>
        <dbReference type="SAM" id="MobiDB-lite"/>
    </source>
</evidence>
<protein>
    <submittedName>
        <fullName evidence="2">Uncharacterized protein</fullName>
    </submittedName>
</protein>
<keyword evidence="3" id="KW-1185">Reference proteome</keyword>
<accession>A0A9Q3KKI8</accession>
<gene>
    <name evidence="2" type="ORF">O181_121926</name>
</gene>
<name>A0A9Q3KKI8_9BASI</name>
<comment type="caution">
    <text evidence="2">The sequence shown here is derived from an EMBL/GenBank/DDBJ whole genome shotgun (WGS) entry which is preliminary data.</text>
</comment>
<feature type="region of interest" description="Disordered" evidence="1">
    <location>
        <begin position="102"/>
        <end position="156"/>
    </location>
</feature>
<evidence type="ECO:0000313" key="2">
    <source>
        <dbReference type="EMBL" id="MBW0582211.1"/>
    </source>
</evidence>
<evidence type="ECO:0000313" key="3">
    <source>
        <dbReference type="Proteomes" id="UP000765509"/>
    </source>
</evidence>
<feature type="compositionally biased region" description="Polar residues" evidence="1">
    <location>
        <begin position="128"/>
        <end position="138"/>
    </location>
</feature>
<proteinExistence type="predicted"/>
<dbReference type="AlphaFoldDB" id="A0A9Q3KKI8"/>
<feature type="compositionally biased region" description="Low complexity" evidence="1">
    <location>
        <begin position="110"/>
        <end position="119"/>
    </location>
</feature>
<reference evidence="2" key="1">
    <citation type="submission" date="2021-03" db="EMBL/GenBank/DDBJ databases">
        <title>Draft genome sequence of rust myrtle Austropuccinia psidii MF-1, a brazilian biotype.</title>
        <authorList>
            <person name="Quecine M.C."/>
            <person name="Pachon D.M.R."/>
            <person name="Bonatelli M.L."/>
            <person name="Correr F.H."/>
            <person name="Franceschini L.M."/>
            <person name="Leite T.F."/>
            <person name="Margarido G.R.A."/>
            <person name="Almeida C.A."/>
            <person name="Ferrarezi J.A."/>
            <person name="Labate C.A."/>
        </authorList>
    </citation>
    <scope>NUCLEOTIDE SEQUENCE</scope>
    <source>
        <strain evidence="2">MF-1</strain>
    </source>
</reference>
<dbReference type="Proteomes" id="UP000765509">
    <property type="component" value="Unassembled WGS sequence"/>
</dbReference>
<organism evidence="2 3">
    <name type="scientific">Austropuccinia psidii MF-1</name>
    <dbReference type="NCBI Taxonomy" id="1389203"/>
    <lineage>
        <taxon>Eukaryota</taxon>
        <taxon>Fungi</taxon>
        <taxon>Dikarya</taxon>
        <taxon>Basidiomycota</taxon>
        <taxon>Pucciniomycotina</taxon>
        <taxon>Pucciniomycetes</taxon>
        <taxon>Pucciniales</taxon>
        <taxon>Sphaerophragmiaceae</taxon>
        <taxon>Austropuccinia</taxon>
    </lineage>
</organism>
<dbReference type="EMBL" id="AVOT02111905">
    <property type="protein sequence ID" value="MBW0582211.1"/>
    <property type="molecule type" value="Genomic_DNA"/>
</dbReference>